<dbReference type="PANTHER" id="PTHR42988:SF2">
    <property type="entry name" value="CYCLIC NUCLEOTIDE PHOSPHODIESTERASE CBUA0032-RELATED"/>
    <property type="match status" value="1"/>
</dbReference>
<sequence length="293" mass="32589">MTDRTLTLFHLSDIHFGLEDRSALAWVERCIAHERPDAVAITGDLTMRARHREFDAACRWIRQLDVPVTVEVGNHDIPYANLYQRFFDPYRRFNAIEDLVEAELDLPRLAIIPLKTTTRAQWQRFPWSNGWVTDKALAETLAAIDAQPAGTRILVTAHHPLTERRERDNKLLTINGKKAMAGLAGRKVDAILTGHIHDPFDLIAQTPEGPLRMIGAGTLSKRIRSTPPSFNEIRITGASIEVTARNLEDVATRDMMLCGVSENALPENALPPRQPGEPVAPVGNVPAVDPPVS</sequence>
<evidence type="ECO:0000256" key="3">
    <source>
        <dbReference type="ARBA" id="ARBA00023004"/>
    </source>
</evidence>
<comment type="caution">
    <text evidence="7">The sequence shown here is derived from an EMBL/GenBank/DDBJ whole genome shotgun (WGS) entry which is preliminary data.</text>
</comment>
<proteinExistence type="inferred from homology"/>
<dbReference type="PANTHER" id="PTHR42988">
    <property type="entry name" value="PHOSPHOHYDROLASE"/>
    <property type="match status" value="1"/>
</dbReference>
<keyword evidence="2" id="KW-0378">Hydrolase</keyword>
<protein>
    <submittedName>
        <fullName evidence="7">Metallophosphoesterase</fullName>
    </submittedName>
</protein>
<reference evidence="7" key="1">
    <citation type="submission" date="2022-03" db="EMBL/GenBank/DDBJ databases">
        <title>Identification of a novel bacterium isolated from mangrove sediments.</title>
        <authorList>
            <person name="Pan X."/>
        </authorList>
    </citation>
    <scope>NUCLEOTIDE SEQUENCE</scope>
    <source>
        <strain evidence="7">B1949</strain>
    </source>
</reference>
<feature type="domain" description="Calcineurin-like phosphoesterase" evidence="6">
    <location>
        <begin position="7"/>
        <end position="199"/>
    </location>
</feature>
<name>A0ABT0BBQ4_9SPHN</name>
<keyword evidence="3" id="KW-0408">Iron</keyword>
<keyword evidence="8" id="KW-1185">Reference proteome</keyword>
<dbReference type="RefSeq" id="WP_244017945.1">
    <property type="nucleotide sequence ID" value="NZ_JALHLF010000013.1"/>
</dbReference>
<dbReference type="InterPro" id="IPR029052">
    <property type="entry name" value="Metallo-depent_PP-like"/>
</dbReference>
<dbReference type="Gene3D" id="3.60.21.10">
    <property type="match status" value="1"/>
</dbReference>
<evidence type="ECO:0000256" key="1">
    <source>
        <dbReference type="ARBA" id="ARBA00022723"/>
    </source>
</evidence>
<organism evidence="7 8">
    <name type="scientific">Novosphingobium organovorum</name>
    <dbReference type="NCBI Taxonomy" id="2930092"/>
    <lineage>
        <taxon>Bacteria</taxon>
        <taxon>Pseudomonadati</taxon>
        <taxon>Pseudomonadota</taxon>
        <taxon>Alphaproteobacteria</taxon>
        <taxon>Sphingomonadales</taxon>
        <taxon>Sphingomonadaceae</taxon>
        <taxon>Novosphingobium</taxon>
    </lineage>
</organism>
<evidence type="ECO:0000313" key="7">
    <source>
        <dbReference type="EMBL" id="MCJ2182234.1"/>
    </source>
</evidence>
<evidence type="ECO:0000256" key="5">
    <source>
        <dbReference type="SAM" id="MobiDB-lite"/>
    </source>
</evidence>
<evidence type="ECO:0000259" key="6">
    <source>
        <dbReference type="Pfam" id="PF00149"/>
    </source>
</evidence>
<dbReference type="InterPro" id="IPR050884">
    <property type="entry name" value="CNP_phosphodiesterase-III"/>
</dbReference>
<evidence type="ECO:0000313" key="8">
    <source>
        <dbReference type="Proteomes" id="UP001162881"/>
    </source>
</evidence>
<keyword evidence="1" id="KW-0479">Metal-binding</keyword>
<evidence type="ECO:0000256" key="4">
    <source>
        <dbReference type="ARBA" id="ARBA00025742"/>
    </source>
</evidence>
<dbReference type="Proteomes" id="UP001162881">
    <property type="component" value="Unassembled WGS sequence"/>
</dbReference>
<dbReference type="EMBL" id="JALHLF010000013">
    <property type="protein sequence ID" value="MCJ2182234.1"/>
    <property type="molecule type" value="Genomic_DNA"/>
</dbReference>
<evidence type="ECO:0000256" key="2">
    <source>
        <dbReference type="ARBA" id="ARBA00022801"/>
    </source>
</evidence>
<comment type="similarity">
    <text evidence="4">Belongs to the cyclic nucleotide phosphodiesterase class-III family.</text>
</comment>
<dbReference type="InterPro" id="IPR004843">
    <property type="entry name" value="Calcineurin-like_PHP"/>
</dbReference>
<dbReference type="SUPFAM" id="SSF56300">
    <property type="entry name" value="Metallo-dependent phosphatases"/>
    <property type="match status" value="1"/>
</dbReference>
<accession>A0ABT0BBQ4</accession>
<feature type="region of interest" description="Disordered" evidence="5">
    <location>
        <begin position="266"/>
        <end position="293"/>
    </location>
</feature>
<dbReference type="Pfam" id="PF00149">
    <property type="entry name" value="Metallophos"/>
    <property type="match status" value="1"/>
</dbReference>
<gene>
    <name evidence="7" type="ORF">MTR62_05905</name>
</gene>